<dbReference type="InParanoid" id="S8E5E7"/>
<dbReference type="PANTHER" id="PTHR37450:SF1">
    <property type="entry name" value="CIPC PROTEIN"/>
    <property type="match status" value="1"/>
</dbReference>
<name>S8E5E7_FOMSC</name>
<feature type="region of interest" description="Disordered" evidence="1">
    <location>
        <begin position="199"/>
        <end position="250"/>
    </location>
</feature>
<reference evidence="2 3" key="1">
    <citation type="journal article" date="2012" name="Science">
        <title>The Paleozoic origin of enzymatic lignin decomposition reconstructed from 31 fungal genomes.</title>
        <authorList>
            <person name="Floudas D."/>
            <person name="Binder M."/>
            <person name="Riley R."/>
            <person name="Barry K."/>
            <person name="Blanchette R.A."/>
            <person name="Henrissat B."/>
            <person name="Martinez A.T."/>
            <person name="Otillar R."/>
            <person name="Spatafora J.W."/>
            <person name="Yadav J.S."/>
            <person name="Aerts A."/>
            <person name="Benoit I."/>
            <person name="Boyd A."/>
            <person name="Carlson A."/>
            <person name="Copeland A."/>
            <person name="Coutinho P.M."/>
            <person name="de Vries R.P."/>
            <person name="Ferreira P."/>
            <person name="Findley K."/>
            <person name="Foster B."/>
            <person name="Gaskell J."/>
            <person name="Glotzer D."/>
            <person name="Gorecki P."/>
            <person name="Heitman J."/>
            <person name="Hesse C."/>
            <person name="Hori C."/>
            <person name="Igarashi K."/>
            <person name="Jurgens J.A."/>
            <person name="Kallen N."/>
            <person name="Kersten P."/>
            <person name="Kohler A."/>
            <person name="Kuees U."/>
            <person name="Kumar T.K.A."/>
            <person name="Kuo A."/>
            <person name="LaButti K."/>
            <person name="Larrondo L.F."/>
            <person name="Lindquist E."/>
            <person name="Ling A."/>
            <person name="Lombard V."/>
            <person name="Lucas S."/>
            <person name="Lundell T."/>
            <person name="Martin R."/>
            <person name="McLaughlin D.J."/>
            <person name="Morgenstern I."/>
            <person name="Morin E."/>
            <person name="Murat C."/>
            <person name="Nagy L.G."/>
            <person name="Nolan M."/>
            <person name="Ohm R.A."/>
            <person name="Patyshakuliyeva A."/>
            <person name="Rokas A."/>
            <person name="Ruiz-Duenas F.J."/>
            <person name="Sabat G."/>
            <person name="Salamov A."/>
            <person name="Samejima M."/>
            <person name="Schmutz J."/>
            <person name="Slot J.C."/>
            <person name="St John F."/>
            <person name="Stenlid J."/>
            <person name="Sun H."/>
            <person name="Sun S."/>
            <person name="Syed K."/>
            <person name="Tsang A."/>
            <person name="Wiebenga A."/>
            <person name="Young D."/>
            <person name="Pisabarro A."/>
            <person name="Eastwood D.C."/>
            <person name="Martin F."/>
            <person name="Cullen D."/>
            <person name="Grigoriev I.V."/>
            <person name="Hibbett D.S."/>
        </authorList>
    </citation>
    <scope>NUCLEOTIDE SEQUENCE</scope>
    <source>
        <strain evidence="3">FP-58527</strain>
    </source>
</reference>
<proteinExistence type="predicted"/>
<evidence type="ECO:0000313" key="2">
    <source>
        <dbReference type="EMBL" id="EPT00272.1"/>
    </source>
</evidence>
<protein>
    <recommendedName>
        <fullName evidence="4">CipC-like antibiotic response protein</fullName>
    </recommendedName>
</protein>
<evidence type="ECO:0000256" key="1">
    <source>
        <dbReference type="SAM" id="MobiDB-lite"/>
    </source>
</evidence>
<evidence type="ECO:0000313" key="3">
    <source>
        <dbReference type="Proteomes" id="UP000015241"/>
    </source>
</evidence>
<dbReference type="Pfam" id="PF12585">
    <property type="entry name" value="DUF3759"/>
    <property type="match status" value="1"/>
</dbReference>
<dbReference type="EMBL" id="KE504150">
    <property type="protein sequence ID" value="EPT00272.1"/>
    <property type="molecule type" value="Genomic_DNA"/>
</dbReference>
<evidence type="ECO:0008006" key="4">
    <source>
        <dbReference type="Google" id="ProtNLM"/>
    </source>
</evidence>
<gene>
    <name evidence="2" type="ORF">FOMPIDRAFT_1049855</name>
</gene>
<dbReference type="OrthoDB" id="9895617at2759"/>
<dbReference type="AlphaFoldDB" id="S8E5E7"/>
<accession>S8E5E7</accession>
<organism evidence="2 3">
    <name type="scientific">Fomitopsis schrenkii</name>
    <name type="common">Brown rot fungus</name>
    <dbReference type="NCBI Taxonomy" id="2126942"/>
    <lineage>
        <taxon>Eukaryota</taxon>
        <taxon>Fungi</taxon>
        <taxon>Dikarya</taxon>
        <taxon>Basidiomycota</taxon>
        <taxon>Agaricomycotina</taxon>
        <taxon>Agaricomycetes</taxon>
        <taxon>Polyporales</taxon>
        <taxon>Fomitopsis</taxon>
    </lineage>
</organism>
<feature type="compositionally biased region" description="Gly residues" evidence="1">
    <location>
        <begin position="199"/>
        <end position="243"/>
    </location>
</feature>
<dbReference type="HOGENOM" id="CLU_1272721_0_0_1"/>
<dbReference type="Proteomes" id="UP000015241">
    <property type="component" value="Unassembled WGS sequence"/>
</dbReference>
<dbReference type="PRINTS" id="PR01871">
    <property type="entry name" value="ANNEXINVII"/>
</dbReference>
<dbReference type="InterPro" id="IPR022234">
    <property type="entry name" value="DUF3759"/>
</dbReference>
<keyword evidence="3" id="KW-1185">Reference proteome</keyword>
<feature type="region of interest" description="Disordered" evidence="1">
    <location>
        <begin position="138"/>
        <end position="178"/>
    </location>
</feature>
<dbReference type="PANTHER" id="PTHR37450">
    <property type="entry name" value="CIPC PROTEIN"/>
    <property type="match status" value="1"/>
</dbReference>
<dbReference type="eggNOG" id="ENOG502S76S">
    <property type="taxonomic scope" value="Eukaryota"/>
</dbReference>
<dbReference type="STRING" id="743788.S8E5E7"/>
<feature type="compositionally biased region" description="Gly residues" evidence="1">
    <location>
        <begin position="151"/>
        <end position="178"/>
    </location>
</feature>
<sequence length="250" mass="25727">MGLFDLFGHDDSRQHNEQIYNTQYVPEQHQSSWTHQAIAAAAGFEAMKSYENHLRQTGQEPNHALMKELLAGFAAAEIDKLAETKGLDYLDREKAKRQAVEQAHHLANERYGHGQTGVDYLRQNGGYGADYNPGYGGGYSRPPGYGPPQGEYGGRQTGPPGGGYGGPPGGGYGGPPGGGYGGPPGGGYGGPPGGGYAGPPGGGYGGQQGGYGGGYEGGYPPQGGYGGQQGYGGGYGGQGGGYRGDNYDAY</sequence>